<sequence>MTSATLLLPATAQLAAAGLPPPLARALARADLQLLGGDSRQQLSRHFPQLLAADTLWPVAALTRQFDAGDAGDGRWLRADPAFVAADMQGVRMLAHGPALALDAGQVQQLIQAIAPVFAEQGMALSAPTPERWYLQLPAGLELPVFADIDNVLGDDLFDHLPGGDAGRLWRSLLSETQVLLHQHPCNRQRASQGLAMVNSLWFWGPGSLPAQVPSAFAQVRSPDPLLQAIAALAGQPEGQGQLVDLRHLRQPQVMIEQALLPLLGALERGELSRLNLDFADGHHYQLNRGQRWRLWRKPQTTLVR</sequence>
<dbReference type="PIRSF" id="PIRSF015283">
    <property type="entry name" value="Regulatory_RpfE"/>
    <property type="match status" value="1"/>
</dbReference>
<dbReference type="OrthoDB" id="5295974at2"/>
<name>A0A0R0BRV9_9GAMM</name>
<gene>
    <name evidence="1" type="ORF">ABB25_04760</name>
</gene>
<accession>A0A0R0BRV9</accession>
<keyword evidence="2" id="KW-1185">Reference proteome</keyword>
<dbReference type="EMBL" id="LDJH01000006">
    <property type="protein sequence ID" value="KRG59819.1"/>
    <property type="molecule type" value="Genomic_DNA"/>
</dbReference>
<evidence type="ECO:0000313" key="2">
    <source>
        <dbReference type="Proteomes" id="UP000051254"/>
    </source>
</evidence>
<dbReference type="Proteomes" id="UP000051254">
    <property type="component" value="Unassembled WGS sequence"/>
</dbReference>
<organism evidence="1 2">
    <name type="scientific">Stenotrophomonas koreensis</name>
    <dbReference type="NCBI Taxonomy" id="266128"/>
    <lineage>
        <taxon>Bacteria</taxon>
        <taxon>Pseudomonadati</taxon>
        <taxon>Pseudomonadota</taxon>
        <taxon>Gammaproteobacteria</taxon>
        <taxon>Lysobacterales</taxon>
        <taxon>Lysobacteraceae</taxon>
        <taxon>Stenotrophomonas</taxon>
    </lineage>
</organism>
<dbReference type="InterPro" id="IPR016631">
    <property type="entry name" value="Regulatory_RpfE"/>
</dbReference>
<comment type="caution">
    <text evidence="1">The sequence shown here is derived from an EMBL/GenBank/DDBJ whole genome shotgun (WGS) entry which is preliminary data.</text>
</comment>
<evidence type="ECO:0000313" key="1">
    <source>
        <dbReference type="EMBL" id="KRG59819.1"/>
    </source>
</evidence>
<dbReference type="AlphaFoldDB" id="A0A0R0BRV9"/>
<proteinExistence type="predicted"/>
<dbReference type="RefSeq" id="WP_057664379.1">
    <property type="nucleotide sequence ID" value="NZ_LDJH01000006.1"/>
</dbReference>
<dbReference type="PATRIC" id="fig|266128.3.peg.2608"/>
<reference evidence="1 2" key="1">
    <citation type="submission" date="2015-05" db="EMBL/GenBank/DDBJ databases">
        <title>Genome sequencing and analysis of members of genus Stenotrophomonas.</title>
        <authorList>
            <person name="Patil P.P."/>
            <person name="Midha S."/>
            <person name="Patil P.B."/>
        </authorList>
    </citation>
    <scope>NUCLEOTIDE SEQUENCE [LARGE SCALE GENOMIC DNA]</scope>
    <source>
        <strain evidence="1 2">DSM 17805</strain>
    </source>
</reference>
<protein>
    <submittedName>
        <fullName evidence="1">Phosphoglycerate mutase</fullName>
    </submittedName>
</protein>
<dbReference type="STRING" id="266128.ABB25_04760"/>